<evidence type="ECO:0000256" key="2">
    <source>
        <dbReference type="ARBA" id="ARBA00009272"/>
    </source>
</evidence>
<comment type="subcellular location">
    <subcellularLocation>
        <location evidence="1 4">Bacterial flagellum basal body</location>
    </subcellularLocation>
</comment>
<organism evidence="7 8">
    <name type="scientific">Alkalibacillus salilacus</name>
    <dbReference type="NCBI Taxonomy" id="284582"/>
    <lineage>
        <taxon>Bacteria</taxon>
        <taxon>Bacillati</taxon>
        <taxon>Bacillota</taxon>
        <taxon>Bacilli</taxon>
        <taxon>Bacillales</taxon>
        <taxon>Bacillaceae</taxon>
        <taxon>Alkalibacillus</taxon>
    </lineage>
</organism>
<sequence>MKPIDPQFFTQAAGEVAKQQTQQNNPASASDVQQNFAKELKNAISQVNETQQASNQQTNALVNGEADNLHNVMIAAEKASVTLQTATEVQNKAVEAYNKVMRMQL</sequence>
<dbReference type="RefSeq" id="WP_306975307.1">
    <property type="nucleotide sequence ID" value="NZ_JAUSTQ010000003.1"/>
</dbReference>
<dbReference type="HAMAP" id="MF_00724">
    <property type="entry name" value="FliE"/>
    <property type="match status" value="1"/>
</dbReference>
<evidence type="ECO:0000313" key="7">
    <source>
        <dbReference type="EMBL" id="MDQ0159098.1"/>
    </source>
</evidence>
<protein>
    <recommendedName>
        <fullName evidence="4 5">Flagellar hook-basal body complex protein FliE</fullName>
    </recommendedName>
</protein>
<dbReference type="NCBIfam" id="TIGR00205">
    <property type="entry name" value="fliE"/>
    <property type="match status" value="1"/>
</dbReference>
<keyword evidence="3 4" id="KW-0975">Bacterial flagellum</keyword>
<keyword evidence="8" id="KW-1185">Reference proteome</keyword>
<feature type="region of interest" description="Disordered" evidence="6">
    <location>
        <begin position="1"/>
        <end position="32"/>
    </location>
</feature>
<dbReference type="PANTHER" id="PTHR34653">
    <property type="match status" value="1"/>
</dbReference>
<evidence type="ECO:0000256" key="1">
    <source>
        <dbReference type="ARBA" id="ARBA00004117"/>
    </source>
</evidence>
<keyword evidence="7" id="KW-0969">Cilium</keyword>
<feature type="compositionally biased region" description="Polar residues" evidence="6">
    <location>
        <begin position="18"/>
        <end position="32"/>
    </location>
</feature>
<proteinExistence type="inferred from homology"/>
<accession>A0ABT9VDS0</accession>
<evidence type="ECO:0000313" key="8">
    <source>
        <dbReference type="Proteomes" id="UP001224359"/>
    </source>
</evidence>
<name>A0ABT9VDS0_9BACI</name>
<evidence type="ECO:0000256" key="6">
    <source>
        <dbReference type="SAM" id="MobiDB-lite"/>
    </source>
</evidence>
<gene>
    <name evidence="4" type="primary">fliE</name>
    <name evidence="7" type="ORF">J2S77_001062</name>
</gene>
<comment type="similarity">
    <text evidence="2 4">Belongs to the FliE family.</text>
</comment>
<dbReference type="Proteomes" id="UP001224359">
    <property type="component" value="Unassembled WGS sequence"/>
</dbReference>
<dbReference type="PRINTS" id="PR01006">
    <property type="entry name" value="FLGHOOKFLIE"/>
</dbReference>
<dbReference type="EMBL" id="JAUSTQ010000003">
    <property type="protein sequence ID" value="MDQ0159098.1"/>
    <property type="molecule type" value="Genomic_DNA"/>
</dbReference>
<reference evidence="7 8" key="1">
    <citation type="submission" date="2023-07" db="EMBL/GenBank/DDBJ databases">
        <title>Genomic Encyclopedia of Type Strains, Phase IV (KMG-IV): sequencing the most valuable type-strain genomes for metagenomic binning, comparative biology and taxonomic classification.</title>
        <authorList>
            <person name="Goeker M."/>
        </authorList>
    </citation>
    <scope>NUCLEOTIDE SEQUENCE [LARGE SCALE GENOMIC DNA]</scope>
    <source>
        <strain evidence="7 8">DSM 16460</strain>
    </source>
</reference>
<evidence type="ECO:0000256" key="5">
    <source>
        <dbReference type="NCBIfam" id="TIGR00205"/>
    </source>
</evidence>
<dbReference type="Pfam" id="PF02049">
    <property type="entry name" value="FliE"/>
    <property type="match status" value="1"/>
</dbReference>
<keyword evidence="7" id="KW-0282">Flagellum</keyword>
<dbReference type="InterPro" id="IPR001624">
    <property type="entry name" value="FliE"/>
</dbReference>
<keyword evidence="7" id="KW-0966">Cell projection</keyword>
<comment type="caution">
    <text evidence="7">The sequence shown here is derived from an EMBL/GenBank/DDBJ whole genome shotgun (WGS) entry which is preliminary data.</text>
</comment>
<dbReference type="PANTHER" id="PTHR34653:SF1">
    <property type="entry name" value="FLAGELLAR HOOK-BASAL BODY COMPLEX PROTEIN FLIE"/>
    <property type="match status" value="1"/>
</dbReference>
<evidence type="ECO:0000256" key="3">
    <source>
        <dbReference type="ARBA" id="ARBA00023143"/>
    </source>
</evidence>
<evidence type="ECO:0000256" key="4">
    <source>
        <dbReference type="HAMAP-Rule" id="MF_00724"/>
    </source>
</evidence>